<dbReference type="InterPro" id="IPR005103">
    <property type="entry name" value="AA9_LPMO"/>
</dbReference>
<dbReference type="CDD" id="cd21175">
    <property type="entry name" value="LPMO_AA9"/>
    <property type="match status" value="1"/>
</dbReference>
<feature type="compositionally biased region" description="Acidic residues" evidence="13">
    <location>
        <begin position="404"/>
        <end position="431"/>
    </location>
</feature>
<comment type="similarity">
    <text evidence="10">Belongs to the polysaccharide monooxygenase AA9 family.</text>
</comment>
<evidence type="ECO:0000256" key="3">
    <source>
        <dbReference type="ARBA" id="ARBA00023001"/>
    </source>
</evidence>
<evidence type="ECO:0000256" key="11">
    <source>
        <dbReference type="ARBA" id="ARBA00045077"/>
    </source>
</evidence>
<keyword evidence="8" id="KW-0119">Carbohydrate metabolism</keyword>
<dbReference type="InterPro" id="IPR049892">
    <property type="entry name" value="AA9"/>
</dbReference>
<evidence type="ECO:0000256" key="9">
    <source>
        <dbReference type="ARBA" id="ARBA00023326"/>
    </source>
</evidence>
<dbReference type="GO" id="GO:0030245">
    <property type="term" value="P:cellulose catabolic process"/>
    <property type="evidence" value="ECO:0007669"/>
    <property type="project" value="UniProtKB-KW"/>
</dbReference>
<feature type="chain" id="PRO_5020981581" description="lytic cellulose monooxygenase (C4-dehydrogenating)" evidence="14">
    <location>
        <begin position="22"/>
        <end position="474"/>
    </location>
</feature>
<dbReference type="STRING" id="2316362.A0A4Q2DV37"/>
<keyword evidence="6" id="KW-0503">Monooxygenase</keyword>
<keyword evidence="2" id="KW-0479">Metal-binding</keyword>
<evidence type="ECO:0000313" key="17">
    <source>
        <dbReference type="Proteomes" id="UP000290288"/>
    </source>
</evidence>
<evidence type="ECO:0000256" key="4">
    <source>
        <dbReference type="ARBA" id="ARBA00023002"/>
    </source>
</evidence>
<organism evidence="16 17">
    <name type="scientific">Candolleomyces aberdarensis</name>
    <dbReference type="NCBI Taxonomy" id="2316362"/>
    <lineage>
        <taxon>Eukaryota</taxon>
        <taxon>Fungi</taxon>
        <taxon>Dikarya</taxon>
        <taxon>Basidiomycota</taxon>
        <taxon>Agaricomycotina</taxon>
        <taxon>Agaricomycetes</taxon>
        <taxon>Agaricomycetidae</taxon>
        <taxon>Agaricales</taxon>
        <taxon>Agaricineae</taxon>
        <taxon>Psathyrellaceae</taxon>
        <taxon>Candolleomyces</taxon>
    </lineage>
</organism>
<evidence type="ECO:0000256" key="12">
    <source>
        <dbReference type="ARBA" id="ARBA00047174"/>
    </source>
</evidence>
<comment type="cofactor">
    <cofactor evidence="1">
        <name>Cu(2+)</name>
        <dbReference type="ChEBI" id="CHEBI:29036"/>
    </cofactor>
</comment>
<evidence type="ECO:0000256" key="5">
    <source>
        <dbReference type="ARBA" id="ARBA00023008"/>
    </source>
</evidence>
<accession>A0A4Q2DV37</accession>
<gene>
    <name evidence="16" type="ORF">EST38_g2272</name>
</gene>
<dbReference type="EC" id="1.14.99.56" evidence="12"/>
<comment type="catalytic activity">
    <reaction evidence="11">
        <text>[(1-&gt;4)-beta-D-glucosyl]n+m + reduced acceptor + O2 = 4-dehydro-beta-D-glucosyl-[(1-&gt;4)-beta-D-glucosyl]n-1 + [(1-&gt;4)-beta-D-glucosyl]m + acceptor + H2O.</text>
        <dbReference type="EC" id="1.14.99.56"/>
    </reaction>
</comment>
<dbReference type="EMBL" id="SDEE01000038">
    <property type="protein sequence ID" value="RXW23601.1"/>
    <property type="molecule type" value="Genomic_DNA"/>
</dbReference>
<dbReference type="AlphaFoldDB" id="A0A4Q2DV37"/>
<keyword evidence="5" id="KW-0186">Copper</keyword>
<dbReference type="Gene3D" id="2.70.50.70">
    <property type="match status" value="1"/>
</dbReference>
<feature type="compositionally biased region" description="Gly residues" evidence="13">
    <location>
        <begin position="378"/>
        <end position="389"/>
    </location>
</feature>
<evidence type="ECO:0000256" key="8">
    <source>
        <dbReference type="ARBA" id="ARBA00023277"/>
    </source>
</evidence>
<dbReference type="PANTHER" id="PTHR33353">
    <property type="entry name" value="PUTATIVE (AFU_ORTHOLOGUE AFUA_1G12560)-RELATED"/>
    <property type="match status" value="1"/>
</dbReference>
<keyword evidence="4" id="KW-0560">Oxidoreductase</keyword>
<keyword evidence="14" id="KW-0732">Signal</keyword>
<evidence type="ECO:0000313" key="16">
    <source>
        <dbReference type="EMBL" id="RXW23601.1"/>
    </source>
</evidence>
<evidence type="ECO:0000256" key="6">
    <source>
        <dbReference type="ARBA" id="ARBA00023033"/>
    </source>
</evidence>
<reference evidence="16 17" key="1">
    <citation type="submission" date="2019-01" db="EMBL/GenBank/DDBJ databases">
        <title>Draft genome sequence of Psathyrella aberdarensis IHI B618.</title>
        <authorList>
            <person name="Buettner E."/>
            <person name="Kellner H."/>
        </authorList>
    </citation>
    <scope>NUCLEOTIDE SEQUENCE [LARGE SCALE GENOMIC DNA]</scope>
    <source>
        <strain evidence="16 17">IHI B618</strain>
    </source>
</reference>
<feature type="signal peptide" evidence="14">
    <location>
        <begin position="1"/>
        <end position="21"/>
    </location>
</feature>
<name>A0A4Q2DV37_9AGAR</name>
<dbReference type="OrthoDB" id="4849160at2759"/>
<evidence type="ECO:0000256" key="10">
    <source>
        <dbReference type="ARBA" id="ARBA00044502"/>
    </source>
</evidence>
<evidence type="ECO:0000256" key="14">
    <source>
        <dbReference type="SAM" id="SignalP"/>
    </source>
</evidence>
<evidence type="ECO:0000259" key="15">
    <source>
        <dbReference type="Pfam" id="PF03443"/>
    </source>
</evidence>
<keyword evidence="17" id="KW-1185">Reference proteome</keyword>
<evidence type="ECO:0000256" key="2">
    <source>
        <dbReference type="ARBA" id="ARBA00022723"/>
    </source>
</evidence>
<feature type="region of interest" description="Disordered" evidence="13">
    <location>
        <begin position="376"/>
        <end position="474"/>
    </location>
</feature>
<feature type="domain" description="Auxiliary Activity family 9 catalytic" evidence="15">
    <location>
        <begin position="22"/>
        <end position="238"/>
    </location>
</feature>
<feature type="compositionally biased region" description="Acidic residues" evidence="13">
    <location>
        <begin position="458"/>
        <end position="474"/>
    </location>
</feature>
<keyword evidence="9" id="KW-0624">Polysaccharide degradation</keyword>
<protein>
    <recommendedName>
        <fullName evidence="12">lytic cellulose monooxygenase (C4-dehydrogenating)</fullName>
        <ecNumber evidence="12">1.14.99.56</ecNumber>
    </recommendedName>
</protein>
<evidence type="ECO:0000256" key="7">
    <source>
        <dbReference type="ARBA" id="ARBA00023157"/>
    </source>
</evidence>
<dbReference type="Pfam" id="PF03443">
    <property type="entry name" value="AA9"/>
    <property type="match status" value="1"/>
</dbReference>
<dbReference type="PANTHER" id="PTHR33353:SF6">
    <property type="entry name" value="ENDOGLUCANASE IV"/>
    <property type="match status" value="1"/>
</dbReference>
<dbReference type="Proteomes" id="UP000290288">
    <property type="component" value="Unassembled WGS sequence"/>
</dbReference>
<sequence>MPSLVSIVASACLLFAAQVAGHGYVQEITLGSTKHVGYLPYSDPYYNPPLQRIVRKIPGNGPVEDLSLIDVQCNGWSAGGVVGSAPAPLVATVAAGATVKFNWTEWPDSHKGPIITYMARAPSDITKWNPGNSAVWFKIDHSGKDASGRWAAAETLVANKGIYTTRIPPKLRPGQYIIRHEILALHGAWSYPGVQVYPSCTQVEVTGSGSASPTSFVSFPGAYTAQTPGIVFDVYTNNGAYPIPGPAMYHIPTPQRIVRKVPGNYPIEDLTLIEYDAFWLVFPPPSPAPLALPGSSSVLPTLPSALPGSRPMGGRARVEPPIAAAAAVPPPVQAPVEVMSDSDDEDFEWDEVATGDAAGGGPAQDELSMLEEEIFGDAAGGSGGGGGGEEMGDDDDFHRQLEMEMADIADDNEDGEGEDEEDEDLDMDMEPAEIPQILEGDGPISLNELAGGGGMDGLSDDDEYSSSDDSDDDD</sequence>
<keyword evidence="3" id="KW-0136">Cellulose degradation</keyword>
<dbReference type="GO" id="GO:0004497">
    <property type="term" value="F:monooxygenase activity"/>
    <property type="evidence" value="ECO:0007669"/>
    <property type="project" value="UniProtKB-KW"/>
</dbReference>
<evidence type="ECO:0000256" key="1">
    <source>
        <dbReference type="ARBA" id="ARBA00001973"/>
    </source>
</evidence>
<keyword evidence="7" id="KW-1015">Disulfide bond</keyword>
<comment type="caution">
    <text evidence="16">The sequence shown here is derived from an EMBL/GenBank/DDBJ whole genome shotgun (WGS) entry which is preliminary data.</text>
</comment>
<proteinExistence type="inferred from homology"/>
<evidence type="ECO:0000256" key="13">
    <source>
        <dbReference type="SAM" id="MobiDB-lite"/>
    </source>
</evidence>
<dbReference type="GO" id="GO:0046872">
    <property type="term" value="F:metal ion binding"/>
    <property type="evidence" value="ECO:0007669"/>
    <property type="project" value="UniProtKB-KW"/>
</dbReference>